<dbReference type="CDD" id="cd07331">
    <property type="entry name" value="M48C_Oma1_like"/>
    <property type="match status" value="1"/>
</dbReference>
<evidence type="ECO:0000256" key="2">
    <source>
        <dbReference type="ARBA" id="ARBA00022723"/>
    </source>
</evidence>
<dbReference type="PANTHER" id="PTHR22726:SF1">
    <property type="entry name" value="METALLOENDOPEPTIDASE OMA1, MITOCHONDRIAL"/>
    <property type="match status" value="1"/>
</dbReference>
<evidence type="ECO:0000256" key="3">
    <source>
        <dbReference type="ARBA" id="ARBA00022801"/>
    </source>
</evidence>
<accession>A0A6G0WJ80</accession>
<gene>
    <name evidence="8" type="ORF">Ae201684_014667</name>
</gene>
<dbReference type="EMBL" id="VJMJ01000199">
    <property type="protein sequence ID" value="KAF0727250.1"/>
    <property type="molecule type" value="Genomic_DNA"/>
</dbReference>
<keyword evidence="5 6" id="KW-0482">Metalloprotease</keyword>
<organism evidence="8 9">
    <name type="scientific">Aphanomyces euteiches</name>
    <dbReference type="NCBI Taxonomy" id="100861"/>
    <lineage>
        <taxon>Eukaryota</taxon>
        <taxon>Sar</taxon>
        <taxon>Stramenopiles</taxon>
        <taxon>Oomycota</taxon>
        <taxon>Saprolegniomycetes</taxon>
        <taxon>Saprolegniales</taxon>
        <taxon>Verrucalvaceae</taxon>
        <taxon>Aphanomyces</taxon>
    </lineage>
</organism>
<dbReference type="InterPro" id="IPR051156">
    <property type="entry name" value="Mito/Outer_Membr_Metalloprot"/>
</dbReference>
<evidence type="ECO:0000313" key="9">
    <source>
        <dbReference type="Proteomes" id="UP000481153"/>
    </source>
</evidence>
<proteinExistence type="inferred from homology"/>
<keyword evidence="9" id="KW-1185">Reference proteome</keyword>
<evidence type="ECO:0000256" key="6">
    <source>
        <dbReference type="RuleBase" id="RU003983"/>
    </source>
</evidence>
<name>A0A6G0WJ80_9STRA</name>
<dbReference type="Proteomes" id="UP000481153">
    <property type="component" value="Unassembled WGS sequence"/>
</dbReference>
<evidence type="ECO:0000256" key="5">
    <source>
        <dbReference type="ARBA" id="ARBA00023049"/>
    </source>
</evidence>
<feature type="domain" description="Peptidase M48" evidence="7">
    <location>
        <begin position="35"/>
        <end position="200"/>
    </location>
</feature>
<evidence type="ECO:0000256" key="1">
    <source>
        <dbReference type="ARBA" id="ARBA00022670"/>
    </source>
</evidence>
<dbReference type="GO" id="GO:0016020">
    <property type="term" value="C:membrane"/>
    <property type="evidence" value="ECO:0007669"/>
    <property type="project" value="TreeGrafter"/>
</dbReference>
<keyword evidence="2" id="KW-0479">Metal-binding</keyword>
<comment type="cofactor">
    <cofactor evidence="6">
        <name>Zn(2+)</name>
        <dbReference type="ChEBI" id="CHEBI:29105"/>
    </cofactor>
    <text evidence="6">Binds 1 zinc ion per subunit.</text>
</comment>
<dbReference type="GO" id="GO:0051603">
    <property type="term" value="P:proteolysis involved in protein catabolic process"/>
    <property type="evidence" value="ECO:0007669"/>
    <property type="project" value="TreeGrafter"/>
</dbReference>
<comment type="caution">
    <text evidence="8">The sequence shown here is derived from an EMBL/GenBank/DDBJ whole genome shotgun (WGS) entry which is preliminary data.</text>
</comment>
<evidence type="ECO:0000256" key="4">
    <source>
        <dbReference type="ARBA" id="ARBA00022833"/>
    </source>
</evidence>
<sequence length="204" mass="22842">MLVSPETERRLGEETFRQVLAQHRNDILPASDPKSRMVKRVGQRIARVSGQNDFKWEFVVIDSPEANAFCVPGGKVCVFTGLFKTLRHEDGLASVMGHEIAHALARHSAEQMSLSALLMLGLLFLPPESIQIVRVAFSLGVDLPYSRKYELEADAIGLELMAKACYDPRASPQMFADWDKKKLGQSLKYFSTHPPNSERSTILQ</sequence>
<reference evidence="8 9" key="1">
    <citation type="submission" date="2019-07" db="EMBL/GenBank/DDBJ databases">
        <title>Genomics analysis of Aphanomyces spp. identifies a new class of oomycete effector associated with host adaptation.</title>
        <authorList>
            <person name="Gaulin E."/>
        </authorList>
    </citation>
    <scope>NUCLEOTIDE SEQUENCE [LARGE SCALE GENOMIC DNA]</scope>
    <source>
        <strain evidence="8 9">ATCC 201684</strain>
    </source>
</reference>
<dbReference type="GO" id="GO:0046872">
    <property type="term" value="F:metal ion binding"/>
    <property type="evidence" value="ECO:0007669"/>
    <property type="project" value="UniProtKB-KW"/>
</dbReference>
<evidence type="ECO:0000313" key="8">
    <source>
        <dbReference type="EMBL" id="KAF0727250.1"/>
    </source>
</evidence>
<dbReference type="AlphaFoldDB" id="A0A6G0WJ80"/>
<dbReference type="InterPro" id="IPR001915">
    <property type="entry name" value="Peptidase_M48"/>
</dbReference>
<dbReference type="GO" id="GO:0004222">
    <property type="term" value="F:metalloendopeptidase activity"/>
    <property type="evidence" value="ECO:0007669"/>
    <property type="project" value="InterPro"/>
</dbReference>
<keyword evidence="3 6" id="KW-0378">Hydrolase</keyword>
<protein>
    <recommendedName>
        <fullName evidence="7">Peptidase M48 domain-containing protein</fullName>
    </recommendedName>
</protein>
<keyword evidence="4 6" id="KW-0862">Zinc</keyword>
<dbReference type="Pfam" id="PF01435">
    <property type="entry name" value="Peptidase_M48"/>
    <property type="match status" value="1"/>
</dbReference>
<dbReference type="PANTHER" id="PTHR22726">
    <property type="entry name" value="METALLOENDOPEPTIDASE OMA1"/>
    <property type="match status" value="1"/>
</dbReference>
<evidence type="ECO:0000259" key="7">
    <source>
        <dbReference type="Pfam" id="PF01435"/>
    </source>
</evidence>
<comment type="similarity">
    <text evidence="6">Belongs to the peptidase M48 family.</text>
</comment>
<dbReference type="Gene3D" id="3.30.2010.10">
    <property type="entry name" value="Metalloproteases ('zincins'), catalytic domain"/>
    <property type="match status" value="1"/>
</dbReference>
<dbReference type="VEuPathDB" id="FungiDB:AeMF1_004202"/>
<keyword evidence="1 6" id="KW-0645">Protease</keyword>